<dbReference type="OrthoDB" id="9792335at2"/>
<dbReference type="EMBL" id="CP001824">
    <property type="protein sequence ID" value="ACZ39932.1"/>
    <property type="molecule type" value="Genomic_DNA"/>
</dbReference>
<evidence type="ECO:0000256" key="7">
    <source>
        <dbReference type="ARBA" id="ARBA00022723"/>
    </source>
</evidence>
<dbReference type="Pfam" id="PF01546">
    <property type="entry name" value="Peptidase_M20"/>
    <property type="match status" value="1"/>
</dbReference>
<evidence type="ECO:0000313" key="14">
    <source>
        <dbReference type="Proteomes" id="UP000002027"/>
    </source>
</evidence>
<evidence type="ECO:0000256" key="6">
    <source>
        <dbReference type="ARBA" id="ARBA00016853"/>
    </source>
</evidence>
<dbReference type="InterPro" id="IPR011650">
    <property type="entry name" value="Peptidase_M20_dimer"/>
</dbReference>
<evidence type="ECO:0000256" key="4">
    <source>
        <dbReference type="ARBA" id="ARBA00006247"/>
    </source>
</evidence>
<dbReference type="SUPFAM" id="SSF53187">
    <property type="entry name" value="Zn-dependent exopeptidases"/>
    <property type="match status" value="1"/>
</dbReference>
<comment type="cofactor">
    <cofactor evidence="1">
        <name>Co(2+)</name>
        <dbReference type="ChEBI" id="CHEBI:48828"/>
    </cofactor>
</comment>
<dbReference type="InterPro" id="IPR036264">
    <property type="entry name" value="Bact_exopeptidase_dim_dom"/>
</dbReference>
<organism evidence="13 14">
    <name type="scientific">Sphaerobacter thermophilus (strain ATCC 49802 / DSM 20745 / KCCM 41009 / NCIMB 13125 / S 6022)</name>
    <dbReference type="NCBI Taxonomy" id="479434"/>
    <lineage>
        <taxon>Bacteria</taxon>
        <taxon>Pseudomonadati</taxon>
        <taxon>Thermomicrobiota</taxon>
        <taxon>Thermomicrobia</taxon>
        <taxon>Sphaerobacterales</taxon>
        <taxon>Sphaerobacterineae</taxon>
        <taxon>Sphaerobacteraceae</taxon>
        <taxon>Sphaerobacter</taxon>
    </lineage>
</organism>
<dbReference type="NCBIfam" id="TIGR01910">
    <property type="entry name" value="DapE-ArgE"/>
    <property type="match status" value="1"/>
</dbReference>
<dbReference type="UniPathway" id="UPA00034">
    <property type="reaction ID" value="UER00021"/>
</dbReference>
<reference evidence="14" key="1">
    <citation type="submission" date="2009-11" db="EMBL/GenBank/DDBJ databases">
        <title>The complete chromosome 2 of Sphaerobacter thermophilus DSM 20745.</title>
        <authorList>
            <person name="Lucas S."/>
            <person name="Copeland A."/>
            <person name="Lapidus A."/>
            <person name="Glavina del Rio T."/>
            <person name="Dalin E."/>
            <person name="Tice H."/>
            <person name="Bruce D."/>
            <person name="Goodwin L."/>
            <person name="Pitluck S."/>
            <person name="Kyrpides N."/>
            <person name="Mavromatis K."/>
            <person name="Ivanova N."/>
            <person name="Mikhailova N."/>
            <person name="LaButti K.M."/>
            <person name="Clum A."/>
            <person name="Sun H.I."/>
            <person name="Brettin T."/>
            <person name="Detter J.C."/>
            <person name="Han C."/>
            <person name="Larimer F."/>
            <person name="Land M."/>
            <person name="Hauser L."/>
            <person name="Markowitz V."/>
            <person name="Cheng J.F."/>
            <person name="Hugenholtz P."/>
            <person name="Woyke T."/>
            <person name="Wu D."/>
            <person name="Steenblock K."/>
            <person name="Schneider S."/>
            <person name="Pukall R."/>
            <person name="Goeker M."/>
            <person name="Klenk H.P."/>
            <person name="Eisen J.A."/>
        </authorList>
    </citation>
    <scope>NUCLEOTIDE SEQUENCE [LARGE SCALE GENOMIC DNA]</scope>
    <source>
        <strain evidence="14">ATCC 49802 / DSM 20745 / S 6022</strain>
    </source>
</reference>
<gene>
    <name evidence="13" type="ordered locus">Sthe_2517</name>
</gene>
<dbReference type="HOGENOM" id="CLU_021802_2_0_0"/>
<sequence length="387" mass="41482">MIQIDRRHLRETLADLVRIPSINPDLVPGAGGEREIAEAIAARLRTTPGITVELQDAGGGRPNVIAIVGEGSGRRLMLNGHMDTVGVAGMADPFSARVEDDRLYGRGAFDMKGSLASMIVLLEAIARAGEFPGQLIATFVVDEEYASIGTQAICREIDRWRPDAALVLEPTDLNIGVAHKGFVWAEIVTRGRAAHGSDFRAGVDAIAHMGRVLVELERLGADLLARTPHRYVGPPSIHASLISGGQELSSYPEECCLQIERRTVPGETAAQVEAELQAILDRLSAEDDQFNATLTMGVVREPFEISEDAEIVRVLGRAVERELGQEPVVYGGFGWMDSALLAAAGVPTAIFGPSGEGAHALVEWSDLASLEAVTRVIARVAYDFCGM</sequence>
<dbReference type="InterPro" id="IPR010182">
    <property type="entry name" value="ArgE/DapE"/>
</dbReference>
<dbReference type="RefSeq" id="WP_012872972.1">
    <property type="nucleotide sequence ID" value="NC_013524.1"/>
</dbReference>
<evidence type="ECO:0000256" key="3">
    <source>
        <dbReference type="ARBA" id="ARBA00005130"/>
    </source>
</evidence>
<dbReference type="EC" id="3.5.1.18" evidence="5"/>
<comment type="cofactor">
    <cofactor evidence="2">
        <name>Zn(2+)</name>
        <dbReference type="ChEBI" id="CHEBI:29105"/>
    </cofactor>
</comment>
<dbReference type="Gene3D" id="3.30.70.360">
    <property type="match status" value="1"/>
</dbReference>
<protein>
    <recommendedName>
        <fullName evidence="6">Probable succinyl-diaminopimelate desuccinylase</fullName>
        <ecNumber evidence="5">3.5.1.18</ecNumber>
    </recommendedName>
</protein>
<dbReference type="SUPFAM" id="SSF55031">
    <property type="entry name" value="Bacterial exopeptidase dimerisation domain"/>
    <property type="match status" value="1"/>
</dbReference>
<evidence type="ECO:0000256" key="8">
    <source>
        <dbReference type="ARBA" id="ARBA00022801"/>
    </source>
</evidence>
<dbReference type="PANTHER" id="PTHR43808:SF25">
    <property type="entry name" value="PEPTIDASE M20 DIMERISATION DOMAIN-CONTAINING PROTEIN"/>
    <property type="match status" value="1"/>
</dbReference>
<dbReference type="Gene3D" id="3.40.630.10">
    <property type="entry name" value="Zn peptidases"/>
    <property type="match status" value="1"/>
</dbReference>
<dbReference type="STRING" id="479434.Sthe_2517"/>
<reference evidence="13 14" key="2">
    <citation type="journal article" date="2010" name="Stand. Genomic Sci.">
        <title>Complete genome sequence of Desulfohalobium retbaense type strain (HR(100)).</title>
        <authorList>
            <person name="Spring S."/>
            <person name="Nolan M."/>
            <person name="Lapidus A."/>
            <person name="Glavina Del Rio T."/>
            <person name="Copeland A."/>
            <person name="Tice H."/>
            <person name="Cheng J.F."/>
            <person name="Lucas S."/>
            <person name="Land M."/>
            <person name="Chen F."/>
            <person name="Bruce D."/>
            <person name="Goodwin L."/>
            <person name="Pitluck S."/>
            <person name="Ivanova N."/>
            <person name="Mavromatis K."/>
            <person name="Mikhailova N."/>
            <person name="Pati A."/>
            <person name="Chen A."/>
            <person name="Palaniappan K."/>
            <person name="Hauser L."/>
            <person name="Chang Y.J."/>
            <person name="Jeffries C.D."/>
            <person name="Munk C."/>
            <person name="Kiss H."/>
            <person name="Chain P."/>
            <person name="Han C."/>
            <person name="Brettin T."/>
            <person name="Detter J.C."/>
            <person name="Schuler E."/>
            <person name="Goker M."/>
            <person name="Rohde M."/>
            <person name="Bristow J."/>
            <person name="Eisen J.A."/>
            <person name="Markowitz V."/>
            <person name="Hugenholtz P."/>
            <person name="Kyrpides N.C."/>
            <person name="Klenk H.P."/>
        </authorList>
    </citation>
    <scope>NUCLEOTIDE SEQUENCE [LARGE SCALE GENOMIC DNA]</scope>
    <source>
        <strain evidence="14">ATCC 49802 / DSM 20745 / S 6022</strain>
    </source>
</reference>
<name>D1CAY5_SPHTD</name>
<comment type="catalytic activity">
    <reaction evidence="11">
        <text>N-succinyl-(2S,6S)-2,6-diaminopimelate + H2O = (2S,6S)-2,6-diaminopimelate + succinate</text>
        <dbReference type="Rhea" id="RHEA:22608"/>
        <dbReference type="ChEBI" id="CHEBI:15377"/>
        <dbReference type="ChEBI" id="CHEBI:30031"/>
        <dbReference type="ChEBI" id="CHEBI:57609"/>
        <dbReference type="ChEBI" id="CHEBI:58087"/>
        <dbReference type="EC" id="3.5.1.18"/>
    </reaction>
</comment>
<proteinExistence type="inferred from homology"/>
<dbReference type="Proteomes" id="UP000002027">
    <property type="component" value="Chromosome 2"/>
</dbReference>
<comment type="pathway">
    <text evidence="3">Amino-acid biosynthesis; L-lysine biosynthesis via DAP pathway; LL-2,6-diaminopimelate from (S)-tetrahydrodipicolinate (succinylase route): step 3/3.</text>
</comment>
<keyword evidence="9" id="KW-0862">Zinc</keyword>
<dbReference type="eggNOG" id="COG0624">
    <property type="taxonomic scope" value="Bacteria"/>
</dbReference>
<dbReference type="PROSITE" id="PS00758">
    <property type="entry name" value="ARGE_DAPE_CPG2_1"/>
    <property type="match status" value="1"/>
</dbReference>
<comment type="similarity">
    <text evidence="4">Belongs to the peptidase M20A family.</text>
</comment>
<evidence type="ECO:0000256" key="1">
    <source>
        <dbReference type="ARBA" id="ARBA00001941"/>
    </source>
</evidence>
<keyword evidence="14" id="KW-1185">Reference proteome</keyword>
<accession>D1CAY5</accession>
<evidence type="ECO:0000256" key="5">
    <source>
        <dbReference type="ARBA" id="ARBA00011921"/>
    </source>
</evidence>
<dbReference type="AlphaFoldDB" id="D1CAY5"/>
<evidence type="ECO:0000313" key="13">
    <source>
        <dbReference type="EMBL" id="ACZ39932.1"/>
    </source>
</evidence>
<dbReference type="InParanoid" id="D1CAY5"/>
<feature type="domain" description="Peptidase M20 dimerisation" evidence="12">
    <location>
        <begin position="177"/>
        <end position="287"/>
    </location>
</feature>
<dbReference type="InterPro" id="IPR050072">
    <property type="entry name" value="Peptidase_M20A"/>
</dbReference>
<evidence type="ECO:0000256" key="11">
    <source>
        <dbReference type="ARBA" id="ARBA00051301"/>
    </source>
</evidence>
<dbReference type="GO" id="GO:0046872">
    <property type="term" value="F:metal ion binding"/>
    <property type="evidence" value="ECO:0007669"/>
    <property type="project" value="UniProtKB-KW"/>
</dbReference>
<dbReference type="InterPro" id="IPR001261">
    <property type="entry name" value="ArgE/DapE_CS"/>
</dbReference>
<dbReference type="Pfam" id="PF07687">
    <property type="entry name" value="M20_dimer"/>
    <property type="match status" value="1"/>
</dbReference>
<dbReference type="InterPro" id="IPR002933">
    <property type="entry name" value="Peptidase_M20"/>
</dbReference>
<dbReference type="KEGG" id="sti:Sthe_2517"/>
<keyword evidence="8" id="KW-0378">Hydrolase</keyword>
<keyword evidence="7" id="KW-0479">Metal-binding</keyword>
<dbReference type="GO" id="GO:0009089">
    <property type="term" value="P:lysine biosynthetic process via diaminopimelate"/>
    <property type="evidence" value="ECO:0007669"/>
    <property type="project" value="UniProtKB-UniPathway"/>
</dbReference>
<dbReference type="GO" id="GO:0009014">
    <property type="term" value="F:succinyl-diaminopimelate desuccinylase activity"/>
    <property type="evidence" value="ECO:0007669"/>
    <property type="project" value="UniProtKB-EC"/>
</dbReference>
<evidence type="ECO:0000256" key="10">
    <source>
        <dbReference type="ARBA" id="ARBA00023285"/>
    </source>
</evidence>
<evidence type="ECO:0000256" key="2">
    <source>
        <dbReference type="ARBA" id="ARBA00001947"/>
    </source>
</evidence>
<evidence type="ECO:0000259" key="12">
    <source>
        <dbReference type="Pfam" id="PF07687"/>
    </source>
</evidence>
<dbReference type="PANTHER" id="PTHR43808">
    <property type="entry name" value="ACETYLORNITHINE DEACETYLASE"/>
    <property type="match status" value="1"/>
</dbReference>
<evidence type="ECO:0000256" key="9">
    <source>
        <dbReference type="ARBA" id="ARBA00022833"/>
    </source>
</evidence>
<keyword evidence="10" id="KW-0170">Cobalt</keyword>